<dbReference type="STRING" id="683150.G205_07159"/>
<dbReference type="Proteomes" id="UP000294621">
    <property type="component" value="Unassembled WGS sequence"/>
</dbReference>
<dbReference type="RefSeq" id="WP_133348421.1">
    <property type="nucleotide sequence ID" value="NZ_SMZQ01000004.1"/>
</dbReference>
<dbReference type="PANTHER" id="PTHR44196">
    <property type="entry name" value="DEHYDROGENASE/REDUCTASE SDR FAMILY MEMBER 7B"/>
    <property type="match status" value="1"/>
</dbReference>
<evidence type="ECO:0000256" key="2">
    <source>
        <dbReference type="ARBA" id="ARBA00023002"/>
    </source>
</evidence>
<dbReference type="GO" id="GO:0016020">
    <property type="term" value="C:membrane"/>
    <property type="evidence" value="ECO:0007669"/>
    <property type="project" value="TreeGrafter"/>
</dbReference>
<evidence type="ECO:0000313" key="6">
    <source>
        <dbReference type="Proteomes" id="UP000294621"/>
    </source>
</evidence>
<evidence type="ECO:0000256" key="3">
    <source>
        <dbReference type="RuleBase" id="RU000363"/>
    </source>
</evidence>
<name>A0A4R5Y0N6_9MICC</name>
<dbReference type="NCBIfam" id="NF005495">
    <property type="entry name" value="PRK07109.1"/>
    <property type="match status" value="1"/>
</dbReference>
<gene>
    <name evidence="5" type="ORF">E2R57_09165</name>
</gene>
<dbReference type="PANTHER" id="PTHR44196:SF1">
    <property type="entry name" value="DEHYDROGENASE_REDUCTASE SDR FAMILY MEMBER 7B"/>
    <property type="match status" value="1"/>
</dbReference>
<sequence length="329" mass="34638">MRVKNSVIVITGASSGIGRATALRCASKGASLVLASRGTKALEAVARECRKRGAEAVAVATDVTDPAAVENLAARAVAEFGRLDVWVNNAAVGAFGRLLDVPPADFQRVLDVNISGYVNGARAALARQAAQGSGVLVNVASVVGETPLPYSAAYSITKAAVRSLSVSLRSELALEGLSGVDVCTVLPATIDTPFYQHAANYTGRRARALPPVYTPERVARAIIKVIEHPRREVVAGGPVARLLVLQHRVTPKLVEGSVARQVDKKQLPRRKFAAVTPGNLHRSSESIRKGSVSGGWHGRRGTARRRFFTAAAVAGAVMAAGRLRGRQAY</sequence>
<dbReference type="PROSITE" id="PS00061">
    <property type="entry name" value="ADH_SHORT"/>
    <property type="match status" value="1"/>
</dbReference>
<keyword evidence="2" id="KW-0560">Oxidoreductase</keyword>
<dbReference type="GO" id="GO:0016491">
    <property type="term" value="F:oxidoreductase activity"/>
    <property type="evidence" value="ECO:0007669"/>
    <property type="project" value="UniProtKB-KW"/>
</dbReference>
<dbReference type="SUPFAM" id="SSF51735">
    <property type="entry name" value="NAD(P)-binding Rossmann-fold domains"/>
    <property type="match status" value="1"/>
</dbReference>
<dbReference type="AlphaFoldDB" id="A0A4R5Y0N6"/>
<organism evidence="5 6">
    <name type="scientific">Arthrobacter nitrophenolicus</name>
    <dbReference type="NCBI Taxonomy" id="683150"/>
    <lineage>
        <taxon>Bacteria</taxon>
        <taxon>Bacillati</taxon>
        <taxon>Actinomycetota</taxon>
        <taxon>Actinomycetes</taxon>
        <taxon>Micrococcales</taxon>
        <taxon>Micrococcaceae</taxon>
        <taxon>Arthrobacter</taxon>
    </lineage>
</organism>
<dbReference type="Gene3D" id="3.40.50.720">
    <property type="entry name" value="NAD(P)-binding Rossmann-like Domain"/>
    <property type="match status" value="1"/>
</dbReference>
<proteinExistence type="inferred from homology"/>
<dbReference type="InterPro" id="IPR036291">
    <property type="entry name" value="NAD(P)-bd_dom_sf"/>
</dbReference>
<evidence type="ECO:0000313" key="5">
    <source>
        <dbReference type="EMBL" id="TDL37901.1"/>
    </source>
</evidence>
<dbReference type="InterPro" id="IPR020904">
    <property type="entry name" value="Sc_DH/Rdtase_CS"/>
</dbReference>
<evidence type="ECO:0000256" key="1">
    <source>
        <dbReference type="ARBA" id="ARBA00006484"/>
    </source>
</evidence>
<accession>A0A4R5Y0N6</accession>
<dbReference type="SMART" id="SM00822">
    <property type="entry name" value="PKS_KR"/>
    <property type="match status" value="1"/>
</dbReference>
<comment type="caution">
    <text evidence="5">The sequence shown here is derived from an EMBL/GenBank/DDBJ whole genome shotgun (WGS) entry which is preliminary data.</text>
</comment>
<protein>
    <submittedName>
        <fullName evidence="5">SDR family NAD(P)-dependent oxidoreductase</fullName>
    </submittedName>
</protein>
<dbReference type="PRINTS" id="PR00080">
    <property type="entry name" value="SDRFAMILY"/>
</dbReference>
<reference evidence="5 6" key="1">
    <citation type="submission" date="2019-03" db="EMBL/GenBank/DDBJ databases">
        <title>Genome Sequencing and Assembly of Various Microbes Isolated from Partially Reclaimed Soil and Acid Mine Drainage (AMD) Site.</title>
        <authorList>
            <person name="Steinbock B."/>
            <person name="Bechtold R."/>
            <person name="Sevigny J.L."/>
            <person name="Thomas D."/>
            <person name="Cuthill L.R."/>
            <person name="Aveiro Johannsen E.J."/>
            <person name="Thomas K."/>
            <person name="Ghosh A."/>
        </authorList>
    </citation>
    <scope>NUCLEOTIDE SEQUENCE [LARGE SCALE GENOMIC DNA]</scope>
    <source>
        <strain evidence="5 6">S-A1</strain>
    </source>
</reference>
<comment type="similarity">
    <text evidence="1 3">Belongs to the short-chain dehydrogenases/reductases (SDR) family.</text>
</comment>
<dbReference type="OrthoDB" id="151996at2"/>
<dbReference type="InterPro" id="IPR002347">
    <property type="entry name" value="SDR_fam"/>
</dbReference>
<dbReference type="PRINTS" id="PR00081">
    <property type="entry name" value="GDHRDH"/>
</dbReference>
<feature type="domain" description="Ketoreductase" evidence="4">
    <location>
        <begin position="6"/>
        <end position="183"/>
    </location>
</feature>
<dbReference type="Pfam" id="PF00106">
    <property type="entry name" value="adh_short"/>
    <property type="match status" value="1"/>
</dbReference>
<evidence type="ECO:0000259" key="4">
    <source>
        <dbReference type="SMART" id="SM00822"/>
    </source>
</evidence>
<dbReference type="InterPro" id="IPR057326">
    <property type="entry name" value="KR_dom"/>
</dbReference>
<dbReference type="EMBL" id="SMZQ01000004">
    <property type="protein sequence ID" value="TDL37901.1"/>
    <property type="molecule type" value="Genomic_DNA"/>
</dbReference>